<comment type="caution">
    <text evidence="1">The sequence shown here is derived from an EMBL/GenBank/DDBJ whole genome shotgun (WGS) entry which is preliminary data.</text>
</comment>
<dbReference type="EMBL" id="JMIX01000009">
    <property type="protein sequence ID" value="KEO92651.1"/>
    <property type="molecule type" value="Genomic_DNA"/>
</dbReference>
<protein>
    <submittedName>
        <fullName evidence="1">Uncharacterized protein</fullName>
    </submittedName>
</protein>
<proteinExistence type="predicted"/>
<dbReference type="AlphaFoldDB" id="A0A074MCY0"/>
<accession>A0A074MCY0</accession>
<reference evidence="1 2" key="1">
    <citation type="submission" date="2014-04" db="EMBL/GenBank/DDBJ databases">
        <title>A comprehensive comparison of genomes of Erythrobacter spp. Strains.</title>
        <authorList>
            <person name="Zheng Q."/>
        </authorList>
    </citation>
    <scope>NUCLEOTIDE SEQUENCE [LARGE SCALE GENOMIC DNA]</scope>
    <source>
        <strain evidence="1 2">DSM 8509</strain>
    </source>
</reference>
<evidence type="ECO:0000313" key="2">
    <source>
        <dbReference type="Proteomes" id="UP000027866"/>
    </source>
</evidence>
<sequence length="150" mass="16001">MPIAPAAAEQMREAALPEIFETFNDCFAATESGGISVASLEGRGWSRATLRSGDGEVIEGGPIFYGHAERAPIIILSTLEGQGVCMVNARIESFEVFEQFKQAFGGKLPPADDEGTITFMAEGRPVQIAPTGSREAPALRLAVLTERESN</sequence>
<dbReference type="Proteomes" id="UP000027866">
    <property type="component" value="Unassembled WGS sequence"/>
</dbReference>
<gene>
    <name evidence="1" type="ORF">EH32_15450</name>
</gene>
<keyword evidence="2" id="KW-1185">Reference proteome</keyword>
<evidence type="ECO:0000313" key="1">
    <source>
        <dbReference type="EMBL" id="KEO92651.1"/>
    </source>
</evidence>
<organism evidence="1 2">
    <name type="scientific">Erythrobacter litoralis</name>
    <dbReference type="NCBI Taxonomy" id="39960"/>
    <lineage>
        <taxon>Bacteria</taxon>
        <taxon>Pseudomonadati</taxon>
        <taxon>Pseudomonadota</taxon>
        <taxon>Alphaproteobacteria</taxon>
        <taxon>Sphingomonadales</taxon>
        <taxon>Erythrobacteraceae</taxon>
        <taxon>Erythrobacter/Porphyrobacter group</taxon>
        <taxon>Erythrobacter</taxon>
    </lineage>
</organism>
<name>A0A074MCY0_9SPHN</name>